<sequence>MDFYLNVYFMLGLLNLQTITVYTSNMGKIVENSACTFLKSKCPGTPGWDDFLILECIQSDSSIILDDSCQHIVWSHTRSLLDNNYIQQITSSVCENDIRNLNCKVDAAAGTYLKCIATNRDDITSFLKECGKAIDDFGCGRLNINSSSQANTIICLQDHFSQIEEDQIHFCRKFPPGSGKVFKCLMQHYDEHLTDKCRNHLLRRQRMISEDYRISRGLMRACKEDIRKAHCRRQTSDDKSIRLAQVLLCLENLIKNGTRIDSECEAEMRDHRKILMEDYRVSPEIVDGCSYDIKRFCNDLEVGGKTLHCLMEHARGKNSKKRIKDTCMRALEQVIKESDAAEDWRVDPVLYESCFHVVKIACKGLTGGDARIMTCLMDNIGEEVMTEECEDALIQIQYFVARDFKLDTQLFKACKEDAKSMCKADSDWENPNKQNPERDPLVLPCLYRNAFHEDTELKLKPKCFEQIKRVMRQRALSVDLNPKIEEDCLEDLAMSCFDKTAKGEELLCLQNNMDKLQQQCKASIINYTESEAEHIELNPYVMKNCKEVMENICKDELDNENGDVMNCLISHKNDVVVKNNNRCRLSIEHFQLISLKDIRFSYKFKIACKPYAIRFCQNEKTKAGVVSCLSEKIVNDTMQGLKSDIQKDCRQQLKAQLFQQRESIDYDPKLAKACENDIRNFCSAVPHGSAQILECLQSTTKQLSEPCQIELFKVKKEEITDNSVDYALITMCADTIEQFCPKYEQEHVLDCLKKHKDETGFNKKCRLVVIHRIIEQNSDYRLNPSLQENCKLDIRKFCGDIISEEKPDKELNGKVIKCLRKSFRQSRLTNKCEKEMVGILRERALDLRLNPLLRAVCKDELDTICKIESDEDDGKAEECLKASFLNRKIPTVACQEEVANLIEESQADINTDPLLQQACALDILKYCSDIPQGSGRHIKCLKVVMTDKSKDLAPECISMFKKRIEMYRNADALVAPESLEQLYTQVIGSPVKHYFFFVILMVIGTIFVIGIFCGRVSRRHMIIKNK</sequence>
<feature type="repeat" description="Cys-rich GLG1" evidence="8">
    <location>
        <begin position="384"/>
        <end position="454"/>
    </location>
</feature>
<evidence type="ECO:0000256" key="9">
    <source>
        <dbReference type="SAM" id="Coils"/>
    </source>
</evidence>
<proteinExistence type="predicted"/>
<keyword evidence="2 10" id="KW-0812">Transmembrane</keyword>
<evidence type="ECO:0000256" key="10">
    <source>
        <dbReference type="SAM" id="Phobius"/>
    </source>
</evidence>
<feature type="chain" id="PRO_5043901050" evidence="11">
    <location>
        <begin position="24"/>
        <end position="1026"/>
    </location>
</feature>
<dbReference type="InterPro" id="IPR001893">
    <property type="entry name" value="Cys-rich_GLG1_repeat"/>
</dbReference>
<organism evidence="12 13">
    <name type="scientific">Popillia japonica</name>
    <name type="common">Japanese beetle</name>
    <dbReference type="NCBI Taxonomy" id="7064"/>
    <lineage>
        <taxon>Eukaryota</taxon>
        <taxon>Metazoa</taxon>
        <taxon>Ecdysozoa</taxon>
        <taxon>Arthropoda</taxon>
        <taxon>Hexapoda</taxon>
        <taxon>Insecta</taxon>
        <taxon>Pterygota</taxon>
        <taxon>Neoptera</taxon>
        <taxon>Endopterygota</taxon>
        <taxon>Coleoptera</taxon>
        <taxon>Polyphaga</taxon>
        <taxon>Scarabaeiformia</taxon>
        <taxon>Scarabaeidae</taxon>
        <taxon>Rutelinae</taxon>
        <taxon>Popillia</taxon>
    </lineage>
</organism>
<evidence type="ECO:0000313" key="12">
    <source>
        <dbReference type="EMBL" id="KAK9739213.1"/>
    </source>
</evidence>
<gene>
    <name evidence="12" type="ORF">QE152_g9176</name>
</gene>
<dbReference type="GO" id="GO:0000139">
    <property type="term" value="C:Golgi membrane"/>
    <property type="evidence" value="ECO:0007669"/>
    <property type="project" value="InterPro"/>
</dbReference>
<evidence type="ECO:0000256" key="4">
    <source>
        <dbReference type="ARBA" id="ARBA00022737"/>
    </source>
</evidence>
<evidence type="ECO:0000256" key="1">
    <source>
        <dbReference type="ARBA" id="ARBA00004479"/>
    </source>
</evidence>
<protein>
    <submittedName>
        <fullName evidence="12">Cysteine rich repeat</fullName>
    </submittedName>
</protein>
<dbReference type="Proteomes" id="UP001458880">
    <property type="component" value="Unassembled WGS sequence"/>
</dbReference>
<evidence type="ECO:0000313" key="13">
    <source>
        <dbReference type="Proteomes" id="UP001458880"/>
    </source>
</evidence>
<dbReference type="InterPro" id="IPR039728">
    <property type="entry name" value="GLG1"/>
</dbReference>
<feature type="repeat" description="Cys-rich GLG1" evidence="8">
    <location>
        <begin position="644"/>
        <end position="704"/>
    </location>
</feature>
<keyword evidence="7" id="KW-0325">Glycoprotein</keyword>
<dbReference type="PROSITE" id="PS51289">
    <property type="entry name" value="GLG1_C_RICH"/>
    <property type="match status" value="7"/>
</dbReference>
<accession>A0AAW1LZL6</accession>
<keyword evidence="5 10" id="KW-1133">Transmembrane helix</keyword>
<dbReference type="EMBL" id="JASPKY010000077">
    <property type="protein sequence ID" value="KAK9739213.1"/>
    <property type="molecule type" value="Genomic_DNA"/>
</dbReference>
<feature type="repeat" description="Cys-rich GLG1" evidence="8">
    <location>
        <begin position="192"/>
        <end position="258"/>
    </location>
</feature>
<keyword evidence="13" id="KW-1185">Reference proteome</keyword>
<feature type="repeat" description="Cys-rich GLG1" evidence="8">
    <location>
        <begin position="889"/>
        <end position="949"/>
    </location>
</feature>
<name>A0AAW1LZL6_POPJA</name>
<feature type="transmembrane region" description="Helical" evidence="10">
    <location>
        <begin position="994"/>
        <end position="1016"/>
    </location>
</feature>
<dbReference type="GO" id="GO:0017134">
    <property type="term" value="F:fibroblast growth factor binding"/>
    <property type="evidence" value="ECO:0007669"/>
    <property type="project" value="TreeGrafter"/>
</dbReference>
<evidence type="ECO:0000256" key="8">
    <source>
        <dbReference type="PROSITE-ProRule" id="PRU00622"/>
    </source>
</evidence>
<keyword evidence="6 10" id="KW-0472">Membrane</keyword>
<feature type="repeat" description="Cys-rich GLG1" evidence="8">
    <location>
        <begin position="259"/>
        <end position="318"/>
    </location>
</feature>
<dbReference type="InterPro" id="IPR017873">
    <property type="entry name" value="Cys-rich_GLG1_repeat_euk"/>
</dbReference>
<evidence type="ECO:0000256" key="7">
    <source>
        <dbReference type="ARBA" id="ARBA00023180"/>
    </source>
</evidence>
<keyword evidence="9" id="KW-0175">Coiled coil</keyword>
<feature type="repeat" description="Cys-rich GLG1" evidence="8">
    <location>
        <begin position="515"/>
        <end position="576"/>
    </location>
</feature>
<feature type="repeat" description="Cys-rich GLG1" evidence="8">
    <location>
        <begin position="760"/>
        <end position="827"/>
    </location>
</feature>
<dbReference type="Pfam" id="PF00839">
    <property type="entry name" value="Cys_rich_FGFR"/>
    <property type="match status" value="12"/>
</dbReference>
<reference evidence="12 13" key="1">
    <citation type="journal article" date="2024" name="BMC Genomics">
        <title>De novo assembly and annotation of Popillia japonica's genome with initial clues to its potential as an invasive pest.</title>
        <authorList>
            <person name="Cucini C."/>
            <person name="Boschi S."/>
            <person name="Funari R."/>
            <person name="Cardaioli E."/>
            <person name="Iannotti N."/>
            <person name="Marturano G."/>
            <person name="Paoli F."/>
            <person name="Bruttini M."/>
            <person name="Carapelli A."/>
            <person name="Frati F."/>
            <person name="Nardi F."/>
        </authorList>
    </citation>
    <scope>NUCLEOTIDE SEQUENCE [LARGE SCALE GENOMIC DNA]</scope>
    <source>
        <strain evidence="12">DMR45628</strain>
    </source>
</reference>
<dbReference type="PANTHER" id="PTHR11884:SF1">
    <property type="entry name" value="GOLGI APPARATUS PROTEIN 1"/>
    <property type="match status" value="1"/>
</dbReference>
<evidence type="ECO:0000256" key="5">
    <source>
        <dbReference type="ARBA" id="ARBA00022989"/>
    </source>
</evidence>
<dbReference type="AlphaFoldDB" id="A0AAW1LZL6"/>
<evidence type="ECO:0000256" key="11">
    <source>
        <dbReference type="SAM" id="SignalP"/>
    </source>
</evidence>
<dbReference type="PANTHER" id="PTHR11884">
    <property type="entry name" value="SELECTIN LIGAND RELATED"/>
    <property type="match status" value="1"/>
</dbReference>
<keyword evidence="4" id="KW-0677">Repeat</keyword>
<comment type="subcellular location">
    <subcellularLocation>
        <location evidence="1">Membrane</location>
        <topology evidence="1">Single-pass type I membrane protein</topology>
    </subcellularLocation>
</comment>
<feature type="signal peptide" evidence="11">
    <location>
        <begin position="1"/>
        <end position="23"/>
    </location>
</feature>
<evidence type="ECO:0000256" key="6">
    <source>
        <dbReference type="ARBA" id="ARBA00023136"/>
    </source>
</evidence>
<keyword evidence="3 11" id="KW-0732">Signal</keyword>
<evidence type="ECO:0000256" key="3">
    <source>
        <dbReference type="ARBA" id="ARBA00022729"/>
    </source>
</evidence>
<comment type="caution">
    <text evidence="12">The sequence shown here is derived from an EMBL/GenBank/DDBJ whole genome shotgun (WGS) entry which is preliminary data.</text>
</comment>
<evidence type="ECO:0000256" key="2">
    <source>
        <dbReference type="ARBA" id="ARBA00022692"/>
    </source>
</evidence>
<feature type="coiled-coil region" evidence="9">
    <location>
        <begin position="499"/>
        <end position="533"/>
    </location>
</feature>